<dbReference type="AlphaFoldDB" id="A0A1A9VNY8"/>
<dbReference type="GO" id="GO:0070286">
    <property type="term" value="P:axonemal dynein complex assembly"/>
    <property type="evidence" value="ECO:0007669"/>
    <property type="project" value="InterPro"/>
</dbReference>
<evidence type="ECO:0008006" key="9">
    <source>
        <dbReference type="Google" id="ProtNLM"/>
    </source>
</evidence>
<proteinExistence type="inferred from homology"/>
<dbReference type="Pfam" id="PF14737">
    <property type="entry name" value="DUF4470"/>
    <property type="match status" value="1"/>
</dbReference>
<organism evidence="7 8">
    <name type="scientific">Glossina austeni</name>
    <name type="common">Savannah tsetse fly</name>
    <dbReference type="NCBI Taxonomy" id="7395"/>
    <lineage>
        <taxon>Eukaryota</taxon>
        <taxon>Metazoa</taxon>
        <taxon>Ecdysozoa</taxon>
        <taxon>Arthropoda</taxon>
        <taxon>Hexapoda</taxon>
        <taxon>Insecta</taxon>
        <taxon>Pterygota</taxon>
        <taxon>Neoptera</taxon>
        <taxon>Endopterygota</taxon>
        <taxon>Diptera</taxon>
        <taxon>Brachycera</taxon>
        <taxon>Muscomorpha</taxon>
        <taxon>Hippoboscoidea</taxon>
        <taxon>Glossinidae</taxon>
        <taxon>Glossina</taxon>
    </lineage>
</organism>
<evidence type="ECO:0000259" key="6">
    <source>
        <dbReference type="Pfam" id="PF14740"/>
    </source>
</evidence>
<dbReference type="EnsemblMetazoa" id="GAUT043020-RA">
    <property type="protein sequence ID" value="GAUT043020-PA"/>
    <property type="gene ID" value="GAUT043020"/>
</dbReference>
<evidence type="ECO:0000259" key="5">
    <source>
        <dbReference type="Pfam" id="PF14737"/>
    </source>
</evidence>
<dbReference type="Proteomes" id="UP000078200">
    <property type="component" value="Unassembled WGS sequence"/>
</dbReference>
<comment type="subcellular location">
    <subcellularLocation>
        <location evidence="4">Dynein axonemal particle</location>
    </subcellularLocation>
</comment>
<keyword evidence="2" id="KW-0963">Cytoplasm</keyword>
<evidence type="ECO:0000256" key="3">
    <source>
        <dbReference type="ARBA" id="ARBA00022794"/>
    </source>
</evidence>
<evidence type="ECO:0000313" key="7">
    <source>
        <dbReference type="EnsemblMetazoa" id="GAUT043020-PA"/>
    </source>
</evidence>
<dbReference type="InterPro" id="IPR039304">
    <property type="entry name" value="DNAAF3"/>
</dbReference>
<sequence length="477" mass="55466">MFWGLSAALDLFEEYLNMAKSSDESYEGEKPNEEPKIVQINILLFGSNDPRHVIKTMAKMYAHKAKGTTPILNFYVVDGCIETIARHIALLGIALECPESMNLRGKVHLFMDVYGNSLLRASSYQYLVGKAKSLFKMITDDECREKLTPLLNFENLKYRERDGLENAFRFWLPKEGHIFQIQEYWAARLRKLMGVRYDHRDGAFDWDLNMVLKDREGQQICSQEYRHWRETGIAFTYPEYEYSKPNKTLAVGLVRNGDKYIHRGYVGDMQTGPFAAFGLLSTDERLLQSAHGQNDYRSTDVTERNLLELFHELSSETPYEHNLKDSRRYGSVKLLMGKTLLYNECDIDAMHDYDKPWIQIDGIKIHFLSSEDVFKLRNGEDCWSNHFDVAFVGYNYFAFLKDSFIKLLREKCLLILETKLMTTARNEDIASFEEKLMNYAKANNFTGVINYSALNKKHSILKYKRKMDAEESCANNC</sequence>
<keyword evidence="3" id="KW-0970">Cilium biogenesis/degradation</keyword>
<keyword evidence="8" id="KW-1185">Reference proteome</keyword>
<dbReference type="PANTHER" id="PTHR22118:SF14">
    <property type="entry name" value="DYNEIN AXONEMAL ASSEMBLY FACTOR 3"/>
    <property type="match status" value="1"/>
</dbReference>
<evidence type="ECO:0000256" key="1">
    <source>
        <dbReference type="ARBA" id="ARBA00010449"/>
    </source>
</evidence>
<dbReference type="Pfam" id="PF14740">
    <property type="entry name" value="DUF4471"/>
    <property type="match status" value="1"/>
</dbReference>
<dbReference type="InterPro" id="IPR027974">
    <property type="entry name" value="DUF4470"/>
</dbReference>
<name>A0A1A9VNY8_GLOAU</name>
<feature type="domain" description="Dynein assembly factor 3 C-terminal" evidence="6">
    <location>
        <begin position="151"/>
        <end position="446"/>
    </location>
</feature>
<reference evidence="7" key="1">
    <citation type="submission" date="2020-05" db="UniProtKB">
        <authorList>
            <consortium name="EnsemblMetazoa"/>
        </authorList>
    </citation>
    <scope>IDENTIFICATION</scope>
    <source>
        <strain evidence="7">TTRI</strain>
    </source>
</reference>
<accession>A0A1A9VNY8</accession>
<dbReference type="GO" id="GO:0120293">
    <property type="term" value="C:dynein axonemal particle"/>
    <property type="evidence" value="ECO:0007669"/>
    <property type="project" value="UniProtKB-SubCell"/>
</dbReference>
<dbReference type="GO" id="GO:0044458">
    <property type="term" value="P:motile cilium assembly"/>
    <property type="evidence" value="ECO:0007669"/>
    <property type="project" value="TreeGrafter"/>
</dbReference>
<dbReference type="VEuPathDB" id="VectorBase:GAUT043020"/>
<protein>
    <recommendedName>
        <fullName evidence="9">Dynein assembly factor 3, axonemal homolog</fullName>
    </recommendedName>
</protein>
<feature type="domain" description="DUF4470" evidence="5">
    <location>
        <begin position="2"/>
        <end position="119"/>
    </location>
</feature>
<comment type="similarity">
    <text evidence="1">Belongs to the DNAAF3 family.</text>
</comment>
<evidence type="ECO:0000313" key="8">
    <source>
        <dbReference type="Proteomes" id="UP000078200"/>
    </source>
</evidence>
<evidence type="ECO:0000256" key="4">
    <source>
        <dbReference type="ARBA" id="ARBA00024190"/>
    </source>
</evidence>
<evidence type="ECO:0000256" key="2">
    <source>
        <dbReference type="ARBA" id="ARBA00022490"/>
    </source>
</evidence>
<dbReference type="InterPro" id="IPR028235">
    <property type="entry name" value="DNAAF3_C"/>
</dbReference>
<dbReference type="PANTHER" id="PTHR22118">
    <property type="entry name" value="DYNEIN ASSEMBLY FACTOR 3, AXONEMAL"/>
    <property type="match status" value="1"/>
</dbReference>
<dbReference type="STRING" id="7395.A0A1A9VNY8"/>